<gene>
    <name evidence="2" type="ORF">Mhypo_02835</name>
</gene>
<feature type="compositionally biased region" description="Polar residues" evidence="1">
    <location>
        <begin position="20"/>
        <end position="29"/>
    </location>
</feature>
<name>A0ABX9MK74_9DEIN</name>
<protein>
    <submittedName>
        <fullName evidence="2">Uncharacterized protein</fullName>
    </submittedName>
</protein>
<dbReference type="EMBL" id="QWKY01000070">
    <property type="protein sequence ID" value="RIH75632.1"/>
    <property type="molecule type" value="Genomic_DNA"/>
</dbReference>
<evidence type="ECO:0000256" key="1">
    <source>
        <dbReference type="SAM" id="MobiDB-lite"/>
    </source>
</evidence>
<evidence type="ECO:0000313" key="2">
    <source>
        <dbReference type="EMBL" id="RIH75632.1"/>
    </source>
</evidence>
<feature type="region of interest" description="Disordered" evidence="1">
    <location>
        <begin position="1"/>
        <end position="29"/>
    </location>
</feature>
<organism evidence="2 3">
    <name type="scientific">Meiothermus hypogaeus</name>
    <dbReference type="NCBI Taxonomy" id="884155"/>
    <lineage>
        <taxon>Bacteria</taxon>
        <taxon>Thermotogati</taxon>
        <taxon>Deinococcota</taxon>
        <taxon>Deinococci</taxon>
        <taxon>Thermales</taxon>
        <taxon>Thermaceae</taxon>
        <taxon>Meiothermus</taxon>
    </lineage>
</organism>
<accession>A0ABX9MK74</accession>
<dbReference type="Proteomes" id="UP000265443">
    <property type="component" value="Unassembled WGS sequence"/>
</dbReference>
<reference evidence="2 3" key="1">
    <citation type="submission" date="2018-08" db="EMBL/GenBank/DDBJ databases">
        <title>Meiothermus hypogaeus DSM 23238 genome sequencing project.</title>
        <authorList>
            <person name="Da Costa M.S."/>
            <person name="Albuquerque L."/>
            <person name="Raposo P."/>
            <person name="Froufe H.J.C."/>
            <person name="Barroso C.S."/>
            <person name="Egas C."/>
        </authorList>
    </citation>
    <scope>NUCLEOTIDE SEQUENCE [LARGE SCALE GENOMIC DNA]</scope>
    <source>
        <strain evidence="2 3">DSM 23238</strain>
    </source>
</reference>
<sequence>MAVPQTKQVAFPRSMVPLSGHSSPLATSTTSKAMRLASTLGLRAMRFLSFLASHHWRTRGTSARQVGLVQVTVRAHRKATGVLPSGSGG</sequence>
<keyword evidence="3" id="KW-1185">Reference proteome</keyword>
<proteinExistence type="predicted"/>
<comment type="caution">
    <text evidence="2">The sequence shown here is derived from an EMBL/GenBank/DDBJ whole genome shotgun (WGS) entry which is preliminary data.</text>
</comment>
<evidence type="ECO:0000313" key="3">
    <source>
        <dbReference type="Proteomes" id="UP000265443"/>
    </source>
</evidence>